<feature type="compositionally biased region" description="Low complexity" evidence="1">
    <location>
        <begin position="263"/>
        <end position="272"/>
    </location>
</feature>
<dbReference type="AlphaFoldDB" id="A0A2N5CQ38"/>
<dbReference type="InterPro" id="IPR019613">
    <property type="entry name" value="DUF4198"/>
</dbReference>
<feature type="compositionally biased region" description="Gly residues" evidence="1">
    <location>
        <begin position="251"/>
        <end position="262"/>
    </location>
</feature>
<evidence type="ECO:0000256" key="1">
    <source>
        <dbReference type="SAM" id="MobiDB-lite"/>
    </source>
</evidence>
<feature type="signal peptide" evidence="2">
    <location>
        <begin position="1"/>
        <end position="25"/>
    </location>
</feature>
<name>A0A2N5CQ38_9CAUL</name>
<evidence type="ECO:0000256" key="2">
    <source>
        <dbReference type="SAM" id="SignalP"/>
    </source>
</evidence>
<proteinExistence type="predicted"/>
<dbReference type="EMBL" id="PJRQ01000040">
    <property type="protein sequence ID" value="PLR09279.1"/>
    <property type="molecule type" value="Genomic_DNA"/>
</dbReference>
<keyword evidence="2" id="KW-0732">Signal</keyword>
<organism evidence="3 4">
    <name type="scientific">Caulobacter flavus</name>
    <dbReference type="NCBI Taxonomy" id="1679497"/>
    <lineage>
        <taxon>Bacteria</taxon>
        <taxon>Pseudomonadati</taxon>
        <taxon>Pseudomonadota</taxon>
        <taxon>Alphaproteobacteria</taxon>
        <taxon>Caulobacterales</taxon>
        <taxon>Caulobacteraceae</taxon>
        <taxon>Caulobacter</taxon>
    </lineage>
</organism>
<accession>A0A2N5CQ38</accession>
<evidence type="ECO:0000313" key="4">
    <source>
        <dbReference type="Proteomes" id="UP000234483"/>
    </source>
</evidence>
<reference evidence="3 4" key="1">
    <citation type="submission" date="2017-12" db="EMBL/GenBank/DDBJ databases">
        <title>The genome sequence of Caulobacter flavus CGMCC1 15093.</title>
        <authorList>
            <person name="Gao J."/>
            <person name="Mao X."/>
            <person name="Sun J."/>
        </authorList>
    </citation>
    <scope>NUCLEOTIDE SEQUENCE [LARGE SCALE GENOMIC DNA]</scope>
    <source>
        <strain evidence="3 4">CGMCC1 15093</strain>
    </source>
</reference>
<gene>
    <name evidence="3" type="ORF">CFHF_19050</name>
</gene>
<evidence type="ECO:0000313" key="3">
    <source>
        <dbReference type="EMBL" id="PLR09279.1"/>
    </source>
</evidence>
<feature type="region of interest" description="Disordered" evidence="1">
    <location>
        <begin position="247"/>
        <end position="273"/>
    </location>
</feature>
<feature type="chain" id="PRO_5014659064" evidence="2">
    <location>
        <begin position="26"/>
        <end position="286"/>
    </location>
</feature>
<dbReference type="Proteomes" id="UP000234483">
    <property type="component" value="Unassembled WGS sequence"/>
</dbReference>
<dbReference type="Pfam" id="PF10670">
    <property type="entry name" value="DUF4198"/>
    <property type="match status" value="1"/>
</dbReference>
<sequence length="286" mass="29706">MSIKTRLLAAVALGAAILAPAAAQAARSWVLPSTTVLSGKNAWITVDAASSDELYIPSLRPLPLASIQVIDAEGQSAEVQNGSAGKFRSTVDVQLTKPGTWKIASVTTSVMASWTENGEVKRFRGTGEEFAKQVPAGAADLKTIKTISRNETFVTRDTPTTEALKTTGQGLELSPVTHPSDVVVGEAATFRFLLDGKPAAGIEVVAMRGGDHWKAKPAEIKVKTGPDGAFKLTLPEGGIWWISASVRTGETGRGPGGPGGQQGPAQPLAGDGYSASYTATVEAQLP</sequence>
<protein>
    <submittedName>
        <fullName evidence="3">DUF4198 domain-containing protein</fullName>
    </submittedName>
</protein>
<comment type="caution">
    <text evidence="3">The sequence shown here is derived from an EMBL/GenBank/DDBJ whole genome shotgun (WGS) entry which is preliminary data.</text>
</comment>